<feature type="transmembrane region" description="Helical" evidence="2">
    <location>
        <begin position="76"/>
        <end position="98"/>
    </location>
</feature>
<dbReference type="OMA" id="NWWTRRS"/>
<dbReference type="Proteomes" id="UP000006753">
    <property type="component" value="Unassembled WGS sequence"/>
</dbReference>
<dbReference type="eggNOG" id="ENOG502S8SF">
    <property type="taxonomic scope" value="Eukaryota"/>
</dbReference>
<keyword evidence="2" id="KW-0472">Membrane</keyword>
<dbReference type="GeneID" id="18758009"/>
<dbReference type="EMBL" id="JH921430">
    <property type="protein sequence ID" value="EKD20122.1"/>
    <property type="molecule type" value="Genomic_DNA"/>
</dbReference>
<dbReference type="RefSeq" id="XP_007289963.1">
    <property type="nucleotide sequence ID" value="XM_007289901.1"/>
</dbReference>
<evidence type="ECO:0000259" key="3">
    <source>
        <dbReference type="Pfam" id="PF09990"/>
    </source>
</evidence>
<dbReference type="HOGENOM" id="CLU_102285_0_0_1"/>
<gene>
    <name evidence="4" type="ORF">MBM_02074</name>
</gene>
<evidence type="ECO:0000313" key="4">
    <source>
        <dbReference type="EMBL" id="EKD20122.1"/>
    </source>
</evidence>
<feature type="region of interest" description="Disordered" evidence="1">
    <location>
        <begin position="184"/>
        <end position="206"/>
    </location>
</feature>
<evidence type="ECO:0000256" key="1">
    <source>
        <dbReference type="SAM" id="MobiDB-lite"/>
    </source>
</evidence>
<feature type="domain" description="DUF2231" evidence="3">
    <location>
        <begin position="17"/>
        <end position="182"/>
    </location>
</feature>
<feature type="compositionally biased region" description="Basic and acidic residues" evidence="1">
    <location>
        <begin position="186"/>
        <end position="206"/>
    </location>
</feature>
<evidence type="ECO:0000256" key="2">
    <source>
        <dbReference type="SAM" id="Phobius"/>
    </source>
</evidence>
<organism evidence="4 5">
    <name type="scientific">Marssonina brunnea f. sp. multigermtubi (strain MB_m1)</name>
    <name type="common">Marssonina leaf spot fungus</name>
    <dbReference type="NCBI Taxonomy" id="1072389"/>
    <lineage>
        <taxon>Eukaryota</taxon>
        <taxon>Fungi</taxon>
        <taxon>Dikarya</taxon>
        <taxon>Ascomycota</taxon>
        <taxon>Pezizomycotina</taxon>
        <taxon>Leotiomycetes</taxon>
        <taxon>Helotiales</taxon>
        <taxon>Drepanopezizaceae</taxon>
        <taxon>Drepanopeziza</taxon>
    </lineage>
</organism>
<keyword evidence="2" id="KW-1133">Transmembrane helix</keyword>
<name>K1X4X0_MARBU</name>
<dbReference type="InParanoid" id="K1X4X0"/>
<dbReference type="Pfam" id="PF09990">
    <property type="entry name" value="DUF2231"/>
    <property type="match status" value="1"/>
</dbReference>
<protein>
    <recommendedName>
        <fullName evidence="3">DUF2231 domain-containing protein</fullName>
    </recommendedName>
</protein>
<dbReference type="KEGG" id="mbe:MBM_02074"/>
<keyword evidence="2" id="KW-0812">Transmembrane</keyword>
<dbReference type="AlphaFoldDB" id="K1X4X0"/>
<dbReference type="OrthoDB" id="2580011at2759"/>
<reference evidence="4 5" key="1">
    <citation type="journal article" date="2012" name="BMC Genomics">
        <title>Sequencing the genome of Marssonina brunnea reveals fungus-poplar co-evolution.</title>
        <authorList>
            <person name="Zhu S."/>
            <person name="Cao Y.-Z."/>
            <person name="Jiang C."/>
            <person name="Tan B.-Y."/>
            <person name="Wang Z."/>
            <person name="Feng S."/>
            <person name="Zhang L."/>
            <person name="Su X.-H."/>
            <person name="Brejova B."/>
            <person name="Vinar T."/>
            <person name="Xu M."/>
            <person name="Wang M.-X."/>
            <person name="Zhang S.-G."/>
            <person name="Huang M.-R."/>
            <person name="Wu R."/>
            <person name="Zhou Y."/>
        </authorList>
    </citation>
    <scope>NUCLEOTIDE SEQUENCE [LARGE SCALE GENOMIC DNA]</scope>
    <source>
        <strain evidence="4 5">MB_m1</strain>
    </source>
</reference>
<feature type="transmembrane region" description="Helical" evidence="2">
    <location>
        <begin position="153"/>
        <end position="176"/>
    </location>
</feature>
<accession>K1X4X0</accession>
<evidence type="ECO:0000313" key="5">
    <source>
        <dbReference type="Proteomes" id="UP000006753"/>
    </source>
</evidence>
<feature type="transmembrane region" description="Helical" evidence="2">
    <location>
        <begin position="49"/>
        <end position="70"/>
    </location>
</feature>
<keyword evidence="5" id="KW-1185">Reference proteome</keyword>
<proteinExistence type="predicted"/>
<sequence length="206" mass="21234">MPSILDIGLGKVGSNSHPIHPATVHLPIAFLLVGSGLDMLAYISMCSPLTVNALSSVFGVFFDAATPAAIIYHLSLFGYVSTFAGAATAVPAITTGLVEGYAMVAAKGLDLSNPVVKTTVIHAGLNDVAVLGALYNLVSRWGHTAFAPRGGNVVVSGVILGGVAYAAFLGGGLVYTHGVGVQRMGKGKEEKEQGEAAEKRKERKEL</sequence>
<dbReference type="InterPro" id="IPR019251">
    <property type="entry name" value="DUF2231_TM"/>
</dbReference>